<evidence type="ECO:0000259" key="2">
    <source>
        <dbReference type="PROSITE" id="PS50110"/>
    </source>
</evidence>
<dbReference type="EMBL" id="VOHS01000020">
    <property type="protein sequence ID" value="TWV98963.1"/>
    <property type="molecule type" value="Genomic_DNA"/>
</dbReference>
<evidence type="ECO:0000313" key="4">
    <source>
        <dbReference type="Proteomes" id="UP000318815"/>
    </source>
</evidence>
<dbReference type="InterPro" id="IPR011006">
    <property type="entry name" value="CheY-like_superfamily"/>
</dbReference>
<dbReference type="RefSeq" id="WP_146306575.1">
    <property type="nucleotide sequence ID" value="NZ_VOHS01000020.1"/>
</dbReference>
<dbReference type="SMART" id="SM00448">
    <property type="entry name" value="REC"/>
    <property type="match status" value="1"/>
</dbReference>
<dbReference type="OrthoDB" id="1121174at2"/>
<dbReference type="Gene3D" id="3.40.50.2300">
    <property type="match status" value="1"/>
</dbReference>
<dbReference type="AlphaFoldDB" id="A0A5C6LQR1"/>
<feature type="modified residue" description="4-aspartylphosphate" evidence="1">
    <location>
        <position position="63"/>
    </location>
</feature>
<dbReference type="SUPFAM" id="SSF52172">
    <property type="entry name" value="CheY-like"/>
    <property type="match status" value="1"/>
</dbReference>
<feature type="domain" description="Response regulatory" evidence="2">
    <location>
        <begin position="5"/>
        <end position="130"/>
    </location>
</feature>
<accession>A0A5C6LQR1</accession>
<dbReference type="Proteomes" id="UP000318815">
    <property type="component" value="Unassembled WGS sequence"/>
</dbReference>
<sequence>MQPINILLVEDDKLDVIDIKRSLDKLNIFYKLTNARNGEEAITLLDEQINAGNDALPDVMLIDINMPKVNGFEVLEYMHQKEEFKQIKRFVLTTSGDRTDKTTAEKLGVSGYIIKPLKLNSPSAMDAFNLMIDLLNFKKN</sequence>
<dbReference type="Pfam" id="PF00072">
    <property type="entry name" value="Response_reg"/>
    <property type="match status" value="1"/>
</dbReference>
<evidence type="ECO:0000313" key="3">
    <source>
        <dbReference type="EMBL" id="TWV98963.1"/>
    </source>
</evidence>
<comment type="caution">
    <text evidence="3">The sequence shown here is derived from an EMBL/GenBank/DDBJ whole genome shotgun (WGS) entry which is preliminary data.</text>
</comment>
<dbReference type="InterPro" id="IPR001789">
    <property type="entry name" value="Sig_transdc_resp-reg_receiver"/>
</dbReference>
<proteinExistence type="predicted"/>
<protein>
    <submittedName>
        <fullName evidence="3">Response regulator</fullName>
    </submittedName>
</protein>
<reference evidence="3 4" key="1">
    <citation type="submission" date="2019-08" db="EMBL/GenBank/DDBJ databases">
        <title>Whole genome sequencing of chitin degrading bacteria Chitinophaga pinensis YS16.</title>
        <authorList>
            <person name="Singh R.P."/>
            <person name="Manchanda G."/>
            <person name="Maurya I.K."/>
            <person name="Joshi N.K."/>
            <person name="Srivastava A.K."/>
        </authorList>
    </citation>
    <scope>NUCLEOTIDE SEQUENCE [LARGE SCALE GENOMIC DNA]</scope>
    <source>
        <strain evidence="3 4">YS-16</strain>
    </source>
</reference>
<dbReference type="PANTHER" id="PTHR44520:SF2">
    <property type="entry name" value="RESPONSE REGULATOR RCP1"/>
    <property type="match status" value="1"/>
</dbReference>
<organism evidence="3 4">
    <name type="scientific">Chitinophaga pinensis</name>
    <dbReference type="NCBI Taxonomy" id="79329"/>
    <lineage>
        <taxon>Bacteria</taxon>
        <taxon>Pseudomonadati</taxon>
        <taxon>Bacteroidota</taxon>
        <taxon>Chitinophagia</taxon>
        <taxon>Chitinophagales</taxon>
        <taxon>Chitinophagaceae</taxon>
        <taxon>Chitinophaga</taxon>
    </lineage>
</organism>
<keyword evidence="1" id="KW-0597">Phosphoprotein</keyword>
<keyword evidence="4" id="KW-1185">Reference proteome</keyword>
<evidence type="ECO:0000256" key="1">
    <source>
        <dbReference type="PROSITE-ProRule" id="PRU00169"/>
    </source>
</evidence>
<gene>
    <name evidence="3" type="ORF">FEF09_18955</name>
</gene>
<dbReference type="GO" id="GO:0000160">
    <property type="term" value="P:phosphorelay signal transduction system"/>
    <property type="evidence" value="ECO:0007669"/>
    <property type="project" value="InterPro"/>
</dbReference>
<dbReference type="PANTHER" id="PTHR44520">
    <property type="entry name" value="RESPONSE REGULATOR RCP1-RELATED"/>
    <property type="match status" value="1"/>
</dbReference>
<dbReference type="PROSITE" id="PS50110">
    <property type="entry name" value="RESPONSE_REGULATORY"/>
    <property type="match status" value="1"/>
</dbReference>
<name>A0A5C6LQR1_9BACT</name>
<dbReference type="InterPro" id="IPR052893">
    <property type="entry name" value="TCS_response_regulator"/>
</dbReference>